<dbReference type="PANTHER" id="PTHR13609">
    <property type="entry name" value="UBIQUITIN DOMAIN CONTAINING 1 PROTEIN-RELATED"/>
    <property type="match status" value="1"/>
</dbReference>
<dbReference type="HOGENOM" id="CLU_737752_0_0_1"/>
<dbReference type="OrthoDB" id="1640476at2759"/>
<evidence type="ECO:0000256" key="1">
    <source>
        <dbReference type="SAM" id="MobiDB-lite"/>
    </source>
</evidence>
<dbReference type="Pfam" id="PF16455">
    <property type="entry name" value="UBD"/>
    <property type="match status" value="1"/>
</dbReference>
<evidence type="ECO:0000259" key="2">
    <source>
        <dbReference type="Pfam" id="PF16455"/>
    </source>
</evidence>
<feature type="compositionally biased region" description="Low complexity" evidence="1">
    <location>
        <begin position="182"/>
        <end position="209"/>
    </location>
</feature>
<evidence type="ECO:0000313" key="3">
    <source>
        <dbReference type="EMBL" id="EWC43958.1"/>
    </source>
</evidence>
<dbReference type="InterPro" id="IPR032752">
    <property type="entry name" value="DC-UbP/UBTD2_N"/>
</dbReference>
<proteinExistence type="predicted"/>
<dbReference type="Gene3D" id="1.20.225.20">
    <property type="entry name" value="Ub domain-containing protein, DC-UbP/UBTD2, N-terminal domain"/>
    <property type="match status" value="1"/>
</dbReference>
<sequence length="375" mass="41869">MGNCLSSRKSGDGDEDNGGQHGNNNQLPQQYPLDDFAAAVSGMRRQERGAASRSSRYRNLPLDQRPDKKLRRHVWTHDVPSEGRPPTLQALDRMREEFWHTRVTGREEIWHTVRTVIEVLMADDSEDALLTAREMLHAAEITVPSGDLTGSAYDVFGNKYKFPAYVVSNPTNVLTEEDEADAAATGATNSPRSSNDSLRSSSSYKSGLSEGARQRRRRDAKGKGPAEVSVMETRLSVSTSTAIFRLSDARDYRVEFWSDERLKDILPRLIELAEIDTRTHRLKLILGGAELDMDKPLHSLLWSPEMVITAIVQDLRIVAPHLVKLAPPPPQRIDPRVPAHAIAAKPPPVTQENDLLVENRRPIPITSKMGPPRDD</sequence>
<reference evidence="3 4" key="1">
    <citation type="submission" date="2013-05" db="EMBL/GenBank/DDBJ databases">
        <title>Drechslerella stenobrocha genome reveals carnivorous origination and mechanical trapping mechanism of predatory fungi.</title>
        <authorList>
            <person name="Liu X."/>
            <person name="Zhang W."/>
            <person name="Liu K."/>
        </authorList>
    </citation>
    <scope>NUCLEOTIDE SEQUENCE [LARGE SCALE GENOMIC DNA]</scope>
    <source>
        <strain evidence="3 4">248</strain>
    </source>
</reference>
<dbReference type="AlphaFoldDB" id="W7HVQ9"/>
<keyword evidence="4" id="KW-1185">Reference proteome</keyword>
<dbReference type="EMBL" id="KI966448">
    <property type="protein sequence ID" value="EWC43958.1"/>
    <property type="molecule type" value="Genomic_DNA"/>
</dbReference>
<name>W7HVQ9_9PEZI</name>
<feature type="domain" description="DC-UbP/UBTD2 N-terminal" evidence="2">
    <location>
        <begin position="68"/>
        <end position="175"/>
    </location>
</feature>
<dbReference type="InterPro" id="IPR039869">
    <property type="entry name" value="UBTD1/2"/>
</dbReference>
<feature type="region of interest" description="Disordered" evidence="1">
    <location>
        <begin position="1"/>
        <end position="63"/>
    </location>
</feature>
<protein>
    <recommendedName>
        <fullName evidence="2">DC-UbP/UBTD2 N-terminal domain-containing protein</fullName>
    </recommendedName>
</protein>
<organism evidence="3 4">
    <name type="scientific">Drechslerella stenobrocha 248</name>
    <dbReference type="NCBI Taxonomy" id="1043628"/>
    <lineage>
        <taxon>Eukaryota</taxon>
        <taxon>Fungi</taxon>
        <taxon>Dikarya</taxon>
        <taxon>Ascomycota</taxon>
        <taxon>Pezizomycotina</taxon>
        <taxon>Orbiliomycetes</taxon>
        <taxon>Orbiliales</taxon>
        <taxon>Orbiliaceae</taxon>
        <taxon>Drechslerella</taxon>
    </lineage>
</organism>
<evidence type="ECO:0000313" key="4">
    <source>
        <dbReference type="Proteomes" id="UP000024837"/>
    </source>
</evidence>
<gene>
    <name evidence="3" type="ORF">DRE_01310</name>
</gene>
<accession>W7HVQ9</accession>
<dbReference type="Proteomes" id="UP000024837">
    <property type="component" value="Unassembled WGS sequence"/>
</dbReference>
<feature type="region of interest" description="Disordered" evidence="1">
    <location>
        <begin position="178"/>
        <end position="228"/>
    </location>
</feature>
<dbReference type="InterPro" id="IPR038169">
    <property type="entry name" value="DC-UbP/UBTD2_N_sf"/>
</dbReference>